<feature type="domain" description="Superoxide dismutase copper/zinc binding" evidence="5">
    <location>
        <begin position="59"/>
        <end position="201"/>
    </location>
</feature>
<feature type="compositionally biased region" description="Acidic residues" evidence="4">
    <location>
        <begin position="24"/>
        <end position="43"/>
    </location>
</feature>
<keyword evidence="3" id="KW-0862">Zinc</keyword>
<keyword evidence="3" id="KW-0560">Oxidoreductase</keyword>
<sequence>MKRIVTILVGVTVSLGLVACGEEEPASDAFEPESDIEVSEGNEPEASAELMSDEGESVGMVDFILSPDGKLFVEATVNGMEPGYHGFHLHEAPSCEHDHSDGAFTSAEGHYNPEGLDHGEHAGDFPPLYVNEDGTAQLTFSYDQFTVEDITNETSVMIHEGPDNFGHIPDRYQSSEQDASGPDEESLSTGDAGDRVACGVVESNE</sequence>
<name>A0ABU9VL51_9BACI</name>
<feature type="region of interest" description="Disordered" evidence="4">
    <location>
        <begin position="24"/>
        <end position="49"/>
    </location>
</feature>
<dbReference type="InterPro" id="IPR036423">
    <property type="entry name" value="SOD-like_Cu/Zn_dom_sf"/>
</dbReference>
<dbReference type="InterPro" id="IPR024134">
    <property type="entry name" value="SOD_Cu/Zn_/chaperone"/>
</dbReference>
<reference evidence="6 7" key="1">
    <citation type="submission" date="2024-03" db="EMBL/GenBank/DDBJ databases">
        <title>Bacilli Hybrid Assemblies.</title>
        <authorList>
            <person name="Kovac J."/>
        </authorList>
    </citation>
    <scope>NUCLEOTIDE SEQUENCE [LARGE SCALE GENOMIC DNA]</scope>
    <source>
        <strain evidence="6 7">FSL R7-0666</strain>
    </source>
</reference>
<comment type="catalytic activity">
    <reaction evidence="3">
        <text>2 superoxide + 2 H(+) = H2O2 + O2</text>
        <dbReference type="Rhea" id="RHEA:20696"/>
        <dbReference type="ChEBI" id="CHEBI:15378"/>
        <dbReference type="ChEBI" id="CHEBI:15379"/>
        <dbReference type="ChEBI" id="CHEBI:16240"/>
        <dbReference type="ChEBI" id="CHEBI:18421"/>
        <dbReference type="EC" id="1.15.1.1"/>
    </reaction>
</comment>
<comment type="similarity">
    <text evidence="1 3">Belongs to the Cu-Zn superoxide dismutase family.</text>
</comment>
<accession>A0ABU9VL51</accession>
<evidence type="ECO:0000313" key="7">
    <source>
        <dbReference type="Proteomes" id="UP001418796"/>
    </source>
</evidence>
<proteinExistence type="inferred from homology"/>
<organism evidence="6 7">
    <name type="scientific">Alkalicoccobacillus gibsonii</name>
    <dbReference type="NCBI Taxonomy" id="79881"/>
    <lineage>
        <taxon>Bacteria</taxon>
        <taxon>Bacillati</taxon>
        <taxon>Bacillota</taxon>
        <taxon>Bacilli</taxon>
        <taxon>Bacillales</taxon>
        <taxon>Bacillaceae</taxon>
        <taxon>Alkalicoccobacillus</taxon>
    </lineage>
</organism>
<keyword evidence="7" id="KW-1185">Reference proteome</keyword>
<dbReference type="RefSeq" id="WP_343131278.1">
    <property type="nucleotide sequence ID" value="NZ_JBCITK010000001.1"/>
</dbReference>
<comment type="cofactor">
    <cofactor evidence="3">
        <name>Zn(2+)</name>
        <dbReference type="ChEBI" id="CHEBI:29105"/>
    </cofactor>
    <text evidence="3">Binds 1 zinc ion per subunit.</text>
</comment>
<dbReference type="Gene3D" id="2.60.40.200">
    <property type="entry name" value="Superoxide dismutase, copper/zinc binding domain"/>
    <property type="match status" value="1"/>
</dbReference>
<evidence type="ECO:0000256" key="1">
    <source>
        <dbReference type="ARBA" id="ARBA00010457"/>
    </source>
</evidence>
<keyword evidence="3" id="KW-0186">Copper</keyword>
<evidence type="ECO:0000259" key="5">
    <source>
        <dbReference type="Pfam" id="PF00080"/>
    </source>
</evidence>
<comment type="cofactor">
    <cofactor evidence="3">
        <name>Cu cation</name>
        <dbReference type="ChEBI" id="CHEBI:23378"/>
    </cofactor>
    <text evidence="3">Binds 1 copper ion per subunit.</text>
</comment>
<dbReference type="PROSITE" id="PS00087">
    <property type="entry name" value="SOD_CU_ZN_1"/>
    <property type="match status" value="1"/>
</dbReference>
<evidence type="ECO:0000256" key="4">
    <source>
        <dbReference type="SAM" id="MobiDB-lite"/>
    </source>
</evidence>
<dbReference type="PANTHER" id="PTHR10003">
    <property type="entry name" value="SUPEROXIDE DISMUTASE CU-ZN -RELATED"/>
    <property type="match status" value="1"/>
</dbReference>
<dbReference type="InterPro" id="IPR018152">
    <property type="entry name" value="SOD_Cu/Zn_BS"/>
</dbReference>
<dbReference type="PROSITE" id="PS51257">
    <property type="entry name" value="PROKAR_LIPOPROTEIN"/>
    <property type="match status" value="1"/>
</dbReference>
<dbReference type="CDD" id="cd00305">
    <property type="entry name" value="Cu-Zn_Superoxide_Dismutase"/>
    <property type="match status" value="1"/>
</dbReference>
<feature type="region of interest" description="Disordered" evidence="4">
    <location>
        <begin position="160"/>
        <end position="205"/>
    </location>
</feature>
<evidence type="ECO:0000256" key="2">
    <source>
        <dbReference type="ARBA" id="ARBA00024900"/>
    </source>
</evidence>
<dbReference type="InterPro" id="IPR001424">
    <property type="entry name" value="SOD_Cu_Zn_dom"/>
</dbReference>
<comment type="function">
    <text evidence="2">Destroys radicals which are normally produced within the cells and which are toxic to biological systems. May play a role in favoring mycobacterial survival in phagocytes.</text>
</comment>
<dbReference type="PROSITE" id="PS00332">
    <property type="entry name" value="SOD_CU_ZN_2"/>
    <property type="match status" value="1"/>
</dbReference>
<comment type="caution">
    <text evidence="6">The sequence shown here is derived from an EMBL/GenBank/DDBJ whole genome shotgun (WGS) entry which is preliminary data.</text>
</comment>
<dbReference type="EMBL" id="JBCITK010000001">
    <property type="protein sequence ID" value="MEN0644629.1"/>
    <property type="molecule type" value="Genomic_DNA"/>
</dbReference>
<dbReference type="SUPFAM" id="SSF49329">
    <property type="entry name" value="Cu,Zn superoxide dismutase-like"/>
    <property type="match status" value="1"/>
</dbReference>
<dbReference type="EC" id="1.15.1.1" evidence="3"/>
<dbReference type="Pfam" id="PF00080">
    <property type="entry name" value="Sod_Cu"/>
    <property type="match status" value="1"/>
</dbReference>
<gene>
    <name evidence="6" type="ORF">MKY91_15865</name>
</gene>
<evidence type="ECO:0000256" key="3">
    <source>
        <dbReference type="RuleBase" id="RU000393"/>
    </source>
</evidence>
<keyword evidence="3" id="KW-0479">Metal-binding</keyword>
<evidence type="ECO:0000313" key="6">
    <source>
        <dbReference type="EMBL" id="MEN0644629.1"/>
    </source>
</evidence>
<dbReference type="Proteomes" id="UP001418796">
    <property type="component" value="Unassembled WGS sequence"/>
</dbReference>
<protein>
    <recommendedName>
        <fullName evidence="3">Superoxide dismutase [Cu-Zn]</fullName>
        <ecNumber evidence="3">1.15.1.1</ecNumber>
    </recommendedName>
</protein>